<accession>A0A0N1HTC3</accession>
<protein>
    <submittedName>
        <fullName evidence="1">Uncharacterized protein</fullName>
    </submittedName>
</protein>
<proteinExistence type="predicted"/>
<evidence type="ECO:0000313" key="1">
    <source>
        <dbReference type="EMBL" id="KPI83061.1"/>
    </source>
</evidence>
<sequence>MSTEQEILEVLLHEAKKPSHNAATLTHNIGATFPFLETQWDDKARQIIGALVAVNASRMHTTIWAALFQQLRETDVPTIKVYILKLFANICWTVPLTQGSNAFHTFALEIRPLILDVQIVTNSAFQRHFATIIYFLKHFAEESLSLDLFNILYTNLVEWKRVDAIRATSTLIAELALSVPYCPAVETLLLRAKQEMDLFGYVILFETLVTESSDNCRRDRECFRFFCEEMDDALRIVLQSITHNRRAIPSCVSAYRRLRAIDGAWESKHAATLSSAILQYLEQESTNRLLICPFLQFLQTTSHNWWCSSNTIWKFAECIDPFVRANAFLALSSKCHALNALERKLTITELMEELHNFIEQNCSYTTVAILKFLNALVISSHIPSSTQEMYLAKLLHICCRFGKEFRHDTAAQLELLNFFAAASFVPEAAQQFTLKLFLESNDRTVAAKAFRTLICISASCTFDEDTVTLYNFENIDNFFEGLVYSEEQKSGVYSSSFANCIPRCEILSTVIHQRLLGAQFNEPNEGLSYIVASDAMKLLCELVDIRKWSVSASLHSTLTILTQGLISQSAMSSDVYIAVIQALSAYVSRAGPEACTNINLLAPLVQHSWSVLGDCTAAIYPHFSPAATASSSRFFRSDATPFLLHGLIIKCKDVALSNEVPLYTSIFYEIIENNICFLKNCITALLHSPLFVNEFFGGLQQILRCCDTLFYCTQKHTFSFLVAILDALVSLEFTSEIDAHYVKQLVFQFSNCCSSLVHRPITLDFVSYCPAMCNFLLFCLQQDGGENSGIFAELMANNWSVFADLLFFCKCDFVCYGTADEEGVVSSVLRLIRSLCWSSYFMQITHVISFDDVSSVAHHFQKWKWLAEKAERCQMISDIQRAYEKNRSSTTDDLTQSICKYDSERNFFNFFESVVALFNVSDAENQERVKEILVSQHTGASLVCLSAIDNPCISYAVKYVLETSVDECILETLLFIISESESLDILPLEFYITDAVFGTADELIVKIVLSYRWGWLVGPRTVKMLSSDVLKNQKSHLGLLVKQLSQLSMHDKSFEENHKLLANMSDNEDFSVQDQLFPGISAIELLVFTSNDRCLLNCSAIEVLLSDSPSALQVLHRFFVARGDFEGLSDPRVIFLFARYISVARPGDMLLWELLEWASLLRSWVSVTLRMQAEGKYWGSLLLSCWILFYRLYSHLCSVAKSGHPRYPKEQSAYFLKDLRIIYLQLSNCFLCCSAKSVDGVAVFAVRYALKNSSVVESGGVYEYIFWCIARMCLDSVWAVLSSEQWASVYDPEVVKFLCRANGRIGLRLHIQRKAYTIFSVMLEKFGAADAVYDPDAQRHALWLISSFGQRLYSLTATKDRLTTNSTQGHSKMDFNERQANAASFTYQSGVLAYGKVEDLLVFRSAVARAVFKLAEAALGMFAQVPPSTVYDALDILRDISYLTTSSSVSVPLEGTSSEVENIYFLVRDFLAAVSPLSANASLEPTTHCLYNLMGKFVKPRRASVFSDEYALSLSTAILSGTLASWLRRSTSLSAPPAQIPCTLAVYLPYLMRLDLPLYTSALVCLELIAAYSSNAEVEAVNKVVLQRLPEDLVDIQWNSPIAAGWDKALLALFGLLASSMQTEKEWHSCRLWEGMWRCAGAPDVCQNQNVRESAQQALRQLIRNLTPKSPQWEASRLVLLSTSIQRGASGVSMAAQCGPRASDKQLPFHIVADMENSWWRTLLAETQAEFLLCAANVLDADSSRSLLFEFVMAVDSLLDSVTCGAVRMEEVQKCFLLRERVSSALLSSTEATMAALNSFTFSSLDRRLAVLHGLCGVVANESQSRPAAVMSATWTGVYFDSLFERATCVDEGLWVVCALAAVEAGGSRLKWVIPALQSLVPASSTRWKRSFLRSVGQLAKREETQGQVRDFFTGARNRLAPSHVPSAVWKDGLLAEVILVFTP</sequence>
<dbReference type="Proteomes" id="UP000038009">
    <property type="component" value="Unassembled WGS sequence"/>
</dbReference>
<gene>
    <name evidence="1" type="ORF">ABL78_7912</name>
</gene>
<dbReference type="EMBL" id="LJSK01000447">
    <property type="protein sequence ID" value="KPI83061.1"/>
    <property type="molecule type" value="Genomic_DNA"/>
</dbReference>
<reference evidence="1 2" key="1">
    <citation type="journal article" date="2015" name="PLoS Pathog.">
        <title>Leptomonas seymouri: Adaptations to the Dixenous Life Cycle Analyzed by Genome Sequencing, Transcriptome Profiling and Co-infection with Leishmania donovani.</title>
        <authorList>
            <person name="Kraeva N."/>
            <person name="Butenko A."/>
            <person name="Hlavacova J."/>
            <person name="Kostygov A."/>
            <person name="Myskova J."/>
            <person name="Grybchuk D."/>
            <person name="Lestinova T."/>
            <person name="Votypka J."/>
            <person name="Volf P."/>
            <person name="Opperdoes F."/>
            <person name="Flegontov P."/>
            <person name="Lukes J."/>
            <person name="Yurchenko V."/>
        </authorList>
    </citation>
    <scope>NUCLEOTIDE SEQUENCE [LARGE SCALE GENOMIC DNA]</scope>
    <source>
        <strain evidence="1 2">ATCC 30220</strain>
    </source>
</reference>
<evidence type="ECO:0000313" key="2">
    <source>
        <dbReference type="Proteomes" id="UP000038009"/>
    </source>
</evidence>
<dbReference type="VEuPathDB" id="TriTrypDB:Lsey_0447_0010"/>
<dbReference type="OMA" id="HTTIWAA"/>
<keyword evidence="2" id="KW-1185">Reference proteome</keyword>
<name>A0A0N1HTC3_LEPSE</name>
<dbReference type="OrthoDB" id="272364at2759"/>
<organism evidence="1 2">
    <name type="scientific">Leptomonas seymouri</name>
    <dbReference type="NCBI Taxonomy" id="5684"/>
    <lineage>
        <taxon>Eukaryota</taxon>
        <taxon>Discoba</taxon>
        <taxon>Euglenozoa</taxon>
        <taxon>Kinetoplastea</taxon>
        <taxon>Metakinetoplastina</taxon>
        <taxon>Trypanosomatida</taxon>
        <taxon>Trypanosomatidae</taxon>
        <taxon>Leishmaniinae</taxon>
        <taxon>Leptomonas</taxon>
    </lineage>
</organism>
<comment type="caution">
    <text evidence="1">The sequence shown here is derived from an EMBL/GenBank/DDBJ whole genome shotgun (WGS) entry which is preliminary data.</text>
</comment>